<evidence type="ECO:0000313" key="5">
    <source>
        <dbReference type="Proteomes" id="UP001174694"/>
    </source>
</evidence>
<protein>
    <submittedName>
        <fullName evidence="4">3-oxoacyl-(Acyl-carrier-protein) reductase</fullName>
    </submittedName>
</protein>
<keyword evidence="5" id="KW-1185">Reference proteome</keyword>
<dbReference type="SUPFAM" id="SSF51735">
    <property type="entry name" value="NAD(P)-binding Rossmann-fold domains"/>
    <property type="match status" value="1"/>
</dbReference>
<dbReference type="Gene3D" id="3.40.50.720">
    <property type="entry name" value="NAD(P)-binding Rossmann-like Domain"/>
    <property type="match status" value="1"/>
</dbReference>
<sequence>MAFSPRLLAGKVGLVTGAGSPHGIGRSLVLSIATAGARAVYATDLTLANIPSLEQAVKESGSACKIHGAVLDVTSEEQTIDILEAIIADYGRLDFFFANAGVGTYRSLQDTDAAFYDRVNSIMQRSFFLALRYGGQAMSATSEEKKQPGGSIVVTSSMAGVTGGVSDLSYSTAKAAVGVMVKSGAMHLSSTHVRVNSIAPGLIRTSIAATSKFAVEGQSFGEELSKDKALNMFDAMLGDHGDTASKYYYNRIAGPEEIANIGVFLASDLSASINGQNIVADSGKTVAAFGENIIGPVPPMTPF</sequence>
<dbReference type="InterPro" id="IPR036291">
    <property type="entry name" value="NAD(P)-bd_dom_sf"/>
</dbReference>
<dbReference type="AlphaFoldDB" id="A0AA38VRW0"/>
<dbReference type="Pfam" id="PF00106">
    <property type="entry name" value="adh_short"/>
    <property type="match status" value="1"/>
</dbReference>
<evidence type="ECO:0000256" key="2">
    <source>
        <dbReference type="ARBA" id="ARBA00022857"/>
    </source>
</evidence>
<reference evidence="4" key="1">
    <citation type="submission" date="2022-07" db="EMBL/GenBank/DDBJ databases">
        <title>Fungi with potential for degradation of polypropylene.</title>
        <authorList>
            <person name="Gostincar C."/>
        </authorList>
    </citation>
    <scope>NUCLEOTIDE SEQUENCE</scope>
    <source>
        <strain evidence="4">EXF-13308</strain>
    </source>
</reference>
<evidence type="ECO:0000313" key="4">
    <source>
        <dbReference type="EMBL" id="KAJ9149087.1"/>
    </source>
</evidence>
<accession>A0AA38VRW0</accession>
<dbReference type="PROSITE" id="PS00061">
    <property type="entry name" value="ADH_SHORT"/>
    <property type="match status" value="1"/>
</dbReference>
<dbReference type="CDD" id="cd05233">
    <property type="entry name" value="SDR_c"/>
    <property type="match status" value="1"/>
</dbReference>
<dbReference type="GO" id="GO:0016491">
    <property type="term" value="F:oxidoreductase activity"/>
    <property type="evidence" value="ECO:0007669"/>
    <property type="project" value="UniProtKB-KW"/>
</dbReference>
<keyword evidence="3" id="KW-0560">Oxidoreductase</keyword>
<evidence type="ECO:0000256" key="3">
    <source>
        <dbReference type="ARBA" id="ARBA00023002"/>
    </source>
</evidence>
<comment type="caution">
    <text evidence="4">The sequence shown here is derived from an EMBL/GenBank/DDBJ whole genome shotgun (WGS) entry which is preliminary data.</text>
</comment>
<dbReference type="PANTHER" id="PTHR24321">
    <property type="entry name" value="DEHYDROGENASES, SHORT CHAIN"/>
    <property type="match status" value="1"/>
</dbReference>
<proteinExistence type="inferred from homology"/>
<dbReference type="InterPro" id="IPR002347">
    <property type="entry name" value="SDR_fam"/>
</dbReference>
<dbReference type="PRINTS" id="PR00081">
    <property type="entry name" value="GDHRDH"/>
</dbReference>
<dbReference type="Pfam" id="PF13561">
    <property type="entry name" value="adh_short_C2"/>
    <property type="match status" value="1"/>
</dbReference>
<name>A0AA38VRW0_9PEZI</name>
<evidence type="ECO:0000256" key="1">
    <source>
        <dbReference type="ARBA" id="ARBA00006484"/>
    </source>
</evidence>
<gene>
    <name evidence="4" type="ORF">NKR23_g4645</name>
</gene>
<dbReference type="EMBL" id="JANBVO010000011">
    <property type="protein sequence ID" value="KAJ9149087.1"/>
    <property type="molecule type" value="Genomic_DNA"/>
</dbReference>
<dbReference type="PANTHER" id="PTHR24321:SF8">
    <property type="entry name" value="ESTRADIOL 17-BETA-DEHYDROGENASE 8-RELATED"/>
    <property type="match status" value="1"/>
</dbReference>
<dbReference type="InterPro" id="IPR020904">
    <property type="entry name" value="Sc_DH/Rdtase_CS"/>
</dbReference>
<comment type="similarity">
    <text evidence="1">Belongs to the short-chain dehydrogenases/reductases (SDR) family.</text>
</comment>
<keyword evidence="2" id="KW-0521">NADP</keyword>
<dbReference type="Proteomes" id="UP001174694">
    <property type="component" value="Unassembled WGS sequence"/>
</dbReference>
<organism evidence="4 5">
    <name type="scientific">Pleurostoma richardsiae</name>
    <dbReference type="NCBI Taxonomy" id="41990"/>
    <lineage>
        <taxon>Eukaryota</taxon>
        <taxon>Fungi</taxon>
        <taxon>Dikarya</taxon>
        <taxon>Ascomycota</taxon>
        <taxon>Pezizomycotina</taxon>
        <taxon>Sordariomycetes</taxon>
        <taxon>Sordariomycetidae</taxon>
        <taxon>Calosphaeriales</taxon>
        <taxon>Pleurostomataceae</taxon>
        <taxon>Pleurostoma</taxon>
    </lineage>
</organism>